<keyword evidence="4" id="KW-1185">Reference proteome</keyword>
<feature type="coiled-coil region" evidence="1">
    <location>
        <begin position="204"/>
        <end position="267"/>
    </location>
</feature>
<dbReference type="GeneID" id="59343459"/>
<gene>
    <name evidence="3" type="ORF">MIND_00412100</name>
</gene>
<proteinExistence type="predicted"/>
<evidence type="ECO:0000256" key="1">
    <source>
        <dbReference type="SAM" id="Coils"/>
    </source>
</evidence>
<feature type="region of interest" description="Disordered" evidence="2">
    <location>
        <begin position="72"/>
        <end position="92"/>
    </location>
</feature>
<accession>A0A8H6SVG3</accession>
<dbReference type="AlphaFoldDB" id="A0A8H6SVG3"/>
<evidence type="ECO:0000313" key="3">
    <source>
        <dbReference type="EMBL" id="KAF7306216.1"/>
    </source>
</evidence>
<protein>
    <submittedName>
        <fullName evidence="3">Uncharacterized protein</fullName>
    </submittedName>
</protein>
<dbReference type="EMBL" id="JACAZF010000004">
    <property type="protein sequence ID" value="KAF7306216.1"/>
    <property type="molecule type" value="Genomic_DNA"/>
</dbReference>
<sequence length="508" mass="56934">MEDDQAAFFQRSQALIDSVDGRLAAALTKGDAPPIAVLEVSDDSDVEMACFAIHFYNCTEYFPLQKAESDEEGASATLLHPHPMRPRRSRDDERKSKEAWYKASCWHPWHVIWTQRSASRWMLSLPQLQRYGLFMFNTAPCSTLPSQKQEAQKELTIAKKESKALGCKNSELQDQLDQKHEREASSLVAVDVLKAKSTKRKAQIKELNKTVVQQQAEIAELMQEIRKFRDEKAVLSGVETTAVTVEAANLKRQIATLRQDKERLVKVNEGLIGERNITRAINQCKNRLNQKLVPQANKVIVARSEDIHCATDNLFAFLAQDPSTQSFMNNVLYLPHRLLSCAPRNYIAFAPSARYNDTRCKWEDGSDLAVLAGSTRELFVVVTRQNERTYEDVIAYAGTYLCHDLGRAAYPPGTKPPRSVPDAAILEVAFGMKTTQDDIDITPLIKQRFPSGTIDIEVMGLQLVGYNMKLCDALKGRLSRSGQQPPPVVPAKRAAEMGIGEGSKKPRT</sequence>
<dbReference type="OrthoDB" id="3060478at2759"/>
<evidence type="ECO:0000313" key="4">
    <source>
        <dbReference type="Proteomes" id="UP000636479"/>
    </source>
</evidence>
<evidence type="ECO:0000256" key="2">
    <source>
        <dbReference type="SAM" id="MobiDB-lite"/>
    </source>
</evidence>
<feature type="region of interest" description="Disordered" evidence="2">
    <location>
        <begin position="478"/>
        <end position="508"/>
    </location>
</feature>
<keyword evidence="1" id="KW-0175">Coiled coil</keyword>
<dbReference type="Proteomes" id="UP000636479">
    <property type="component" value="Unassembled WGS sequence"/>
</dbReference>
<comment type="caution">
    <text evidence="3">The sequence shown here is derived from an EMBL/GenBank/DDBJ whole genome shotgun (WGS) entry which is preliminary data.</text>
</comment>
<name>A0A8H6SVG3_9AGAR</name>
<organism evidence="3 4">
    <name type="scientific">Mycena indigotica</name>
    <dbReference type="NCBI Taxonomy" id="2126181"/>
    <lineage>
        <taxon>Eukaryota</taxon>
        <taxon>Fungi</taxon>
        <taxon>Dikarya</taxon>
        <taxon>Basidiomycota</taxon>
        <taxon>Agaricomycotina</taxon>
        <taxon>Agaricomycetes</taxon>
        <taxon>Agaricomycetidae</taxon>
        <taxon>Agaricales</taxon>
        <taxon>Marasmiineae</taxon>
        <taxon>Mycenaceae</taxon>
        <taxon>Mycena</taxon>
    </lineage>
</organism>
<dbReference type="RefSeq" id="XP_037221235.1">
    <property type="nucleotide sequence ID" value="XM_037360943.1"/>
</dbReference>
<reference evidence="3" key="1">
    <citation type="submission" date="2020-05" db="EMBL/GenBank/DDBJ databases">
        <title>Mycena genomes resolve the evolution of fungal bioluminescence.</title>
        <authorList>
            <person name="Tsai I.J."/>
        </authorList>
    </citation>
    <scope>NUCLEOTIDE SEQUENCE</scope>
    <source>
        <strain evidence="3">171206Taipei</strain>
    </source>
</reference>